<dbReference type="EMBL" id="JAACJJ010000043">
    <property type="protein sequence ID" value="KAF5314935.1"/>
    <property type="molecule type" value="Genomic_DNA"/>
</dbReference>
<protein>
    <submittedName>
        <fullName evidence="1">Uncharacterized protein</fullName>
    </submittedName>
</protein>
<reference evidence="1 2" key="1">
    <citation type="journal article" date="2020" name="ISME J.">
        <title>Uncovering the hidden diversity of litter-decomposition mechanisms in mushroom-forming fungi.</title>
        <authorList>
            <person name="Floudas D."/>
            <person name="Bentzer J."/>
            <person name="Ahren D."/>
            <person name="Johansson T."/>
            <person name="Persson P."/>
            <person name="Tunlid A."/>
        </authorList>
    </citation>
    <scope>NUCLEOTIDE SEQUENCE [LARGE SCALE GENOMIC DNA]</scope>
    <source>
        <strain evidence="1 2">CBS 101986</strain>
    </source>
</reference>
<gene>
    <name evidence="1" type="ORF">D9619_007576</name>
</gene>
<dbReference type="Proteomes" id="UP000567179">
    <property type="component" value="Unassembled WGS sequence"/>
</dbReference>
<dbReference type="OrthoDB" id="3232239at2759"/>
<keyword evidence="2" id="KW-1185">Reference proteome</keyword>
<name>A0A8H5EW95_9AGAR</name>
<evidence type="ECO:0000313" key="1">
    <source>
        <dbReference type="EMBL" id="KAF5314935.1"/>
    </source>
</evidence>
<evidence type="ECO:0000313" key="2">
    <source>
        <dbReference type="Proteomes" id="UP000567179"/>
    </source>
</evidence>
<accession>A0A8H5EW95</accession>
<proteinExistence type="predicted"/>
<dbReference type="SUPFAM" id="SSF52047">
    <property type="entry name" value="RNI-like"/>
    <property type="match status" value="1"/>
</dbReference>
<sequence length="286" mass="32556">MVHIYVLHYFPTVSRELITAALRAMSNIKQLGILAPLQIFAEDVAQWEFKLDVLTWGDYGNIYLNCPDVLSSILQTQPNLKHLRAYGDTVGRLQMDPRWCPNLQSVAGLASFVNLVLCDTRPICRLQWINFPGCEFMEPAVDGMTLLQPPDALGSVQYFCFKLHANMPNQAFLRHMRSLILIDNYVVCASDREMANRLDFLTNVPGLQRLILTGSVLRHHPDALAEPYMISARRAFSLCSNLLYIDIRHDPSEHTFYRFFPPSSVSGSREMEVTTIGEDEAYSWVP</sequence>
<organism evidence="1 2">
    <name type="scientific">Psilocybe cf. subviscida</name>
    <dbReference type="NCBI Taxonomy" id="2480587"/>
    <lineage>
        <taxon>Eukaryota</taxon>
        <taxon>Fungi</taxon>
        <taxon>Dikarya</taxon>
        <taxon>Basidiomycota</taxon>
        <taxon>Agaricomycotina</taxon>
        <taxon>Agaricomycetes</taxon>
        <taxon>Agaricomycetidae</taxon>
        <taxon>Agaricales</taxon>
        <taxon>Agaricineae</taxon>
        <taxon>Strophariaceae</taxon>
        <taxon>Psilocybe</taxon>
    </lineage>
</organism>
<comment type="caution">
    <text evidence="1">The sequence shown here is derived from an EMBL/GenBank/DDBJ whole genome shotgun (WGS) entry which is preliminary data.</text>
</comment>
<dbReference type="AlphaFoldDB" id="A0A8H5EW95"/>